<accession>A0AAU9JEV5</accession>
<dbReference type="EMBL" id="CAJZBQ010000040">
    <property type="protein sequence ID" value="CAG9326576.1"/>
    <property type="molecule type" value="Genomic_DNA"/>
</dbReference>
<dbReference type="AlphaFoldDB" id="A0AAU9JEV5"/>
<sequence>MIFMKNKLENNFLSIEKKLGEHEIAITLNNFQMRNSQNPFSNKIIHENKGEFDYLLQGIEDKIETQQLSINSQLQNIREEISSVFASLDEWKRAQTLFKQSVEFRLLICQELWDKRATILNGPNDQQRSKISEARDHYMKITEETNAILIHCLIKLTKTILTLIINLPLFISLKTLIKKLICLFMTLKEKHKMWKFWRLQSH</sequence>
<proteinExistence type="predicted"/>
<keyword evidence="2" id="KW-1185">Reference proteome</keyword>
<organism evidence="1 2">
    <name type="scientific">Blepharisma stoltei</name>
    <dbReference type="NCBI Taxonomy" id="1481888"/>
    <lineage>
        <taxon>Eukaryota</taxon>
        <taxon>Sar</taxon>
        <taxon>Alveolata</taxon>
        <taxon>Ciliophora</taxon>
        <taxon>Postciliodesmatophora</taxon>
        <taxon>Heterotrichea</taxon>
        <taxon>Heterotrichida</taxon>
        <taxon>Blepharismidae</taxon>
        <taxon>Blepharisma</taxon>
    </lineage>
</organism>
<dbReference type="Proteomes" id="UP001162131">
    <property type="component" value="Unassembled WGS sequence"/>
</dbReference>
<comment type="caution">
    <text evidence="1">The sequence shown here is derived from an EMBL/GenBank/DDBJ whole genome shotgun (WGS) entry which is preliminary data.</text>
</comment>
<evidence type="ECO:0000313" key="1">
    <source>
        <dbReference type="EMBL" id="CAG9326576.1"/>
    </source>
</evidence>
<name>A0AAU9JEV5_9CILI</name>
<evidence type="ECO:0000313" key="2">
    <source>
        <dbReference type="Proteomes" id="UP001162131"/>
    </source>
</evidence>
<gene>
    <name evidence="1" type="ORF">BSTOLATCC_MIC41001</name>
</gene>
<protein>
    <submittedName>
        <fullName evidence="1">Uncharacterized protein</fullName>
    </submittedName>
</protein>
<reference evidence="1" key="1">
    <citation type="submission" date="2021-09" db="EMBL/GenBank/DDBJ databases">
        <authorList>
            <consortium name="AG Swart"/>
            <person name="Singh M."/>
            <person name="Singh A."/>
            <person name="Seah K."/>
            <person name="Emmerich C."/>
        </authorList>
    </citation>
    <scope>NUCLEOTIDE SEQUENCE</scope>
    <source>
        <strain evidence="1">ATCC30299</strain>
    </source>
</reference>